<dbReference type="InterPro" id="IPR007159">
    <property type="entry name" value="SpoVT-AbrB_dom"/>
</dbReference>
<dbReference type="Proteomes" id="UP000318681">
    <property type="component" value="Unassembled WGS sequence"/>
</dbReference>
<evidence type="ECO:0000259" key="2">
    <source>
        <dbReference type="PROSITE" id="PS51740"/>
    </source>
</evidence>
<dbReference type="GO" id="GO:0003677">
    <property type="term" value="F:DNA binding"/>
    <property type="evidence" value="ECO:0007669"/>
    <property type="project" value="UniProtKB-UniRule"/>
</dbReference>
<evidence type="ECO:0000256" key="1">
    <source>
        <dbReference type="PROSITE-ProRule" id="PRU01076"/>
    </source>
</evidence>
<organism evidence="3 4">
    <name type="scientific">Alterirhizorhabdus solaris</name>
    <dbReference type="NCBI Taxonomy" id="2529389"/>
    <lineage>
        <taxon>Bacteria</taxon>
        <taxon>Pseudomonadati</taxon>
        <taxon>Pseudomonadota</taxon>
        <taxon>Alphaproteobacteria</taxon>
        <taxon>Sphingomonadales</taxon>
        <taxon>Rhizorhabdaceae</taxon>
        <taxon>Alterirhizorhabdus</taxon>
    </lineage>
</organism>
<reference evidence="3 4" key="1">
    <citation type="submission" date="2019-07" db="EMBL/GenBank/DDBJ databases">
        <title>Sphingomonas solaris sp. nov., isolated from a solar panel from Boston, Massachusetts.</title>
        <authorList>
            <person name="Tanner K."/>
            <person name="Pascual J."/>
            <person name="Mancuso C."/>
            <person name="Pereto J."/>
            <person name="Khalil A."/>
            <person name="Vilanova C."/>
        </authorList>
    </citation>
    <scope>NUCLEOTIDE SEQUENCE [LARGE SCALE GENOMIC DNA]</scope>
    <source>
        <strain evidence="3 4">R4DWN</strain>
    </source>
</reference>
<keyword evidence="4" id="KW-1185">Reference proteome</keyword>
<sequence>MTVIHKAKLFRNGASQAVRLPAEFRFDGEEVFISRDPTSGDVTLSTRPGALAWRKFFELGEAAGDAGDYMATRPLNTAPGERGVFDDE</sequence>
<dbReference type="AlphaFoldDB" id="A0A558R078"/>
<dbReference type="EMBL" id="VNIM01000057">
    <property type="protein sequence ID" value="TVV72759.1"/>
    <property type="molecule type" value="Genomic_DNA"/>
</dbReference>
<dbReference type="SUPFAM" id="SSF89447">
    <property type="entry name" value="AbrB/MazE/MraZ-like"/>
    <property type="match status" value="1"/>
</dbReference>
<comment type="caution">
    <text evidence="3">The sequence shown here is derived from an EMBL/GenBank/DDBJ whole genome shotgun (WGS) entry which is preliminary data.</text>
</comment>
<dbReference type="PROSITE" id="PS51740">
    <property type="entry name" value="SPOVT_ABRB"/>
    <property type="match status" value="1"/>
</dbReference>
<keyword evidence="1 3" id="KW-0238">DNA-binding</keyword>
<dbReference type="OrthoDB" id="7173678at2"/>
<dbReference type="Pfam" id="PF04014">
    <property type="entry name" value="MazE_antitoxin"/>
    <property type="match status" value="1"/>
</dbReference>
<evidence type="ECO:0000313" key="4">
    <source>
        <dbReference type="Proteomes" id="UP000318681"/>
    </source>
</evidence>
<accession>A0A558R078</accession>
<evidence type="ECO:0000313" key="3">
    <source>
        <dbReference type="EMBL" id="TVV72759.1"/>
    </source>
</evidence>
<feature type="domain" description="SpoVT-AbrB" evidence="2">
    <location>
        <begin position="7"/>
        <end position="49"/>
    </location>
</feature>
<gene>
    <name evidence="3" type="ORF">FOY91_13595</name>
</gene>
<dbReference type="Gene3D" id="2.10.260.10">
    <property type="match status" value="1"/>
</dbReference>
<dbReference type="InterPro" id="IPR037914">
    <property type="entry name" value="SpoVT-AbrB_sf"/>
</dbReference>
<protein>
    <submittedName>
        <fullName evidence="3">AbrB/MazE/SpoVT family DNA-binding domain-containing protein</fullName>
    </submittedName>
</protein>
<name>A0A558R078_9SPHN</name>
<dbReference type="RefSeq" id="WP_145152907.1">
    <property type="nucleotide sequence ID" value="NZ_VNIM01000057.1"/>
</dbReference>
<proteinExistence type="predicted"/>